<dbReference type="Gene3D" id="1.10.30.10">
    <property type="entry name" value="High mobility group box domain"/>
    <property type="match status" value="2"/>
</dbReference>
<feature type="compositionally biased region" description="Basic and acidic residues" evidence="2">
    <location>
        <begin position="81"/>
        <end position="97"/>
    </location>
</feature>
<evidence type="ECO:0000256" key="2">
    <source>
        <dbReference type="SAM" id="MobiDB-lite"/>
    </source>
</evidence>
<comment type="caution">
    <text evidence="4">The sequence shown here is derived from an EMBL/GenBank/DDBJ whole genome shotgun (WGS) entry which is preliminary data.</text>
</comment>
<keyword evidence="1" id="KW-0539">Nucleus</keyword>
<feature type="region of interest" description="Disordered" evidence="2">
    <location>
        <begin position="21"/>
        <end position="147"/>
    </location>
</feature>
<dbReference type="InterPro" id="IPR009071">
    <property type="entry name" value="HMG_box_dom"/>
</dbReference>
<dbReference type="InterPro" id="IPR036910">
    <property type="entry name" value="HMG_box_dom_sf"/>
</dbReference>
<feature type="compositionally biased region" description="Polar residues" evidence="2">
    <location>
        <begin position="244"/>
        <end position="257"/>
    </location>
</feature>
<reference evidence="4 5" key="1">
    <citation type="submission" date="2017-03" db="EMBL/GenBank/DDBJ databases">
        <title>Genomes of endolithic fungi from Antarctica.</title>
        <authorList>
            <person name="Coleine C."/>
            <person name="Masonjones S."/>
            <person name="Stajich J.E."/>
        </authorList>
    </citation>
    <scope>NUCLEOTIDE SEQUENCE [LARGE SCALE GENOMIC DNA]</scope>
    <source>
        <strain evidence="4 5">CCFEE 6315</strain>
    </source>
</reference>
<feature type="region of interest" description="Disordered" evidence="2">
    <location>
        <begin position="237"/>
        <end position="266"/>
    </location>
</feature>
<dbReference type="Pfam" id="PF00505">
    <property type="entry name" value="HMG_box"/>
    <property type="match status" value="1"/>
</dbReference>
<feature type="compositionally biased region" description="Basic and acidic residues" evidence="2">
    <location>
        <begin position="112"/>
        <end position="135"/>
    </location>
</feature>
<evidence type="ECO:0000256" key="1">
    <source>
        <dbReference type="PROSITE-ProRule" id="PRU00267"/>
    </source>
</evidence>
<dbReference type="SMART" id="SM00398">
    <property type="entry name" value="HMG"/>
    <property type="match status" value="2"/>
</dbReference>
<feature type="DNA-binding region" description="HMG box" evidence="1">
    <location>
        <begin position="268"/>
        <end position="334"/>
    </location>
</feature>
<dbReference type="EMBL" id="NAJL01000119">
    <property type="protein sequence ID" value="TKA21643.1"/>
    <property type="molecule type" value="Genomic_DNA"/>
</dbReference>
<evidence type="ECO:0000313" key="4">
    <source>
        <dbReference type="EMBL" id="TKA21643.1"/>
    </source>
</evidence>
<feature type="domain" description="HMG box" evidence="3">
    <location>
        <begin position="268"/>
        <end position="334"/>
    </location>
</feature>
<dbReference type="GO" id="GO:0003677">
    <property type="term" value="F:DNA binding"/>
    <property type="evidence" value="ECO:0007669"/>
    <property type="project" value="UniProtKB-UniRule"/>
</dbReference>
<gene>
    <name evidence="4" type="ORF">B0A50_08814</name>
</gene>
<protein>
    <recommendedName>
        <fullName evidence="3">HMG box domain-containing protein</fullName>
    </recommendedName>
</protein>
<evidence type="ECO:0000313" key="5">
    <source>
        <dbReference type="Proteomes" id="UP000308549"/>
    </source>
</evidence>
<accession>A0A4U0TIM8</accession>
<dbReference type="PROSITE" id="PS50118">
    <property type="entry name" value="HMG_BOX_2"/>
    <property type="match status" value="1"/>
</dbReference>
<dbReference type="Proteomes" id="UP000308549">
    <property type="component" value="Unassembled WGS sequence"/>
</dbReference>
<name>A0A4U0TIM8_9PEZI</name>
<keyword evidence="5" id="KW-1185">Reference proteome</keyword>
<dbReference type="GO" id="GO:0005634">
    <property type="term" value="C:nucleus"/>
    <property type="evidence" value="ECO:0007669"/>
    <property type="project" value="UniProtKB-UniRule"/>
</dbReference>
<keyword evidence="1" id="KW-0238">DNA-binding</keyword>
<feature type="compositionally biased region" description="Basic residues" evidence="2">
    <location>
        <begin position="99"/>
        <end position="111"/>
    </location>
</feature>
<dbReference type="OrthoDB" id="1919336at2759"/>
<dbReference type="AlphaFoldDB" id="A0A4U0TIM8"/>
<dbReference type="CDD" id="cd00084">
    <property type="entry name" value="HMG-box_SF"/>
    <property type="match status" value="1"/>
</dbReference>
<organism evidence="4 5">
    <name type="scientific">Salinomyces thailandicus</name>
    <dbReference type="NCBI Taxonomy" id="706561"/>
    <lineage>
        <taxon>Eukaryota</taxon>
        <taxon>Fungi</taxon>
        <taxon>Dikarya</taxon>
        <taxon>Ascomycota</taxon>
        <taxon>Pezizomycotina</taxon>
        <taxon>Dothideomycetes</taxon>
        <taxon>Dothideomycetidae</taxon>
        <taxon>Mycosphaerellales</taxon>
        <taxon>Teratosphaeriaceae</taxon>
        <taxon>Salinomyces</taxon>
    </lineage>
</organism>
<proteinExistence type="predicted"/>
<feature type="compositionally biased region" description="Polar residues" evidence="2">
    <location>
        <begin position="67"/>
        <end position="77"/>
    </location>
</feature>
<feature type="region of interest" description="Disordered" evidence="2">
    <location>
        <begin position="329"/>
        <end position="350"/>
    </location>
</feature>
<sequence length="350" mass="38290">MIGRRVAVLLQLPAQSRVLRTSGLPHHSSSPVRTLLSAPRRAYATPGRPRKAVGEPSRPVKRAVKRNATQATSSENSAAKQKTDARKKTAAKKDAAKKSAAKKAPAKKPKKQLTEEQKALKEAKAAKLKTSELKKAALQPPKLSKKSAYTAYVAEQSQGVKAMTAGKTDPKEILQIAQTNLTETAKRWKACTPAEVEHYNHLAHSAREAEQAQYKRWVESHTPEAIGLANRARSALRKRVRAAANTSTSGTTKSRSNAYPAIHDERHVSRPVGPYVQFFINRHASGDLKNISGPEATKLIAKEWKELSEGEKAKYRSLAESEKKRYADEYETAYGHPPSSPRAQTAAAAA</sequence>
<evidence type="ECO:0000259" key="3">
    <source>
        <dbReference type="PROSITE" id="PS50118"/>
    </source>
</evidence>
<dbReference type="SUPFAM" id="SSF47095">
    <property type="entry name" value="HMG-box"/>
    <property type="match status" value="2"/>
</dbReference>